<evidence type="ECO:0000313" key="4">
    <source>
        <dbReference type="EMBL" id="BCZ79461.1"/>
    </source>
</evidence>
<dbReference type="NCBIfam" id="TIGR01845">
    <property type="entry name" value="outer_NodT"/>
    <property type="match status" value="1"/>
</dbReference>
<keyword evidence="5" id="KW-1185">Reference proteome</keyword>
<dbReference type="InterPro" id="IPR010131">
    <property type="entry name" value="MdtP/NodT-like"/>
</dbReference>
<accession>A0ABM7TMN4</accession>
<comment type="similarity">
    <text evidence="1 2">Belongs to the outer membrane factor (OMF) (TC 1.B.17) family.</text>
</comment>
<gene>
    <name evidence="4" type="ORF">PTKU64_31360</name>
</gene>
<dbReference type="Gene3D" id="2.20.200.10">
    <property type="entry name" value="Outer membrane efflux proteins (OEP)"/>
    <property type="match status" value="1"/>
</dbReference>
<dbReference type="PANTHER" id="PTHR30203:SF33">
    <property type="entry name" value="BLR4455 PROTEIN"/>
    <property type="match status" value="1"/>
</dbReference>
<dbReference type="Pfam" id="PF02321">
    <property type="entry name" value="OEP"/>
    <property type="match status" value="2"/>
</dbReference>
<keyword evidence="2" id="KW-0564">Palmitate</keyword>
<sequence>MRALPFEPSRARAVHRASSRSAFRPGAWRLPNRQEFICMQFDRTSRARASVANVAGQRVLNIAVCAALAFALAGCAVGPDYKRPSVDIPASYKEAADGWKVAQPADQQDRGAWWAIYNDPQLSALEDKLNASNQTVAQFAAAYRQARALVGEARAAYFPVISAGASASRSRTPSRSFSGSVTGGGGGTTSSLSSSGTISNSYSLSLDATWEPDLWGKVSRTVASQQAGQQAAAADLANARLSAQATLAQTYFNIRSLDAQQKLLDDTVAAYQRSLTLTQNRYAQGVAARSDVIQAQTQLQSAQAAAIDNGVARAQNEHAIAVLVGEPASAFSLPPAPLDAVPPATPAQLPSALLERRPDIASAERKAAAANEQIGVAISAFFPTLTLSASGGFESSVFSQLLQMPSRFWTLGPSLAQTIFDAGLRKAQTDAARAAYDQDVATYRLAVLTAFQDVEDNLASLRILEQEVTVQQQAVQSAQQALEIVTNQYKSGTVDYLNVLTAQTTAFTAEQKLASIAGQRMVSSVGLVKALGGGWEVDQMNRETGDVAAPAPASAPAAPVAKTSTSAG</sequence>
<keyword evidence="2" id="KW-1134">Transmembrane beta strand</keyword>
<evidence type="ECO:0000256" key="3">
    <source>
        <dbReference type="SAM" id="MobiDB-lite"/>
    </source>
</evidence>
<dbReference type="Proteomes" id="UP001319874">
    <property type="component" value="Chromosome 1"/>
</dbReference>
<keyword evidence="2 4" id="KW-0449">Lipoprotein</keyword>
<organism evidence="4 5">
    <name type="scientific">Paraburkholderia terrae</name>
    <dbReference type="NCBI Taxonomy" id="311230"/>
    <lineage>
        <taxon>Bacteria</taxon>
        <taxon>Pseudomonadati</taxon>
        <taxon>Pseudomonadota</taxon>
        <taxon>Betaproteobacteria</taxon>
        <taxon>Burkholderiales</taxon>
        <taxon>Burkholderiaceae</taxon>
        <taxon>Paraburkholderia</taxon>
    </lineage>
</organism>
<evidence type="ECO:0000256" key="2">
    <source>
        <dbReference type="RuleBase" id="RU362097"/>
    </source>
</evidence>
<comment type="subcellular location">
    <subcellularLocation>
        <location evidence="2">Cell membrane</location>
        <topology evidence="2">Lipid-anchor</topology>
    </subcellularLocation>
</comment>
<name>A0ABM7TMN4_9BURK</name>
<proteinExistence type="inferred from homology"/>
<evidence type="ECO:0000256" key="1">
    <source>
        <dbReference type="ARBA" id="ARBA00007613"/>
    </source>
</evidence>
<keyword evidence="2" id="KW-0472">Membrane</keyword>
<dbReference type="PANTHER" id="PTHR30203">
    <property type="entry name" value="OUTER MEMBRANE CATION EFFLUX PROTEIN"/>
    <property type="match status" value="1"/>
</dbReference>
<feature type="region of interest" description="Disordered" evidence="3">
    <location>
        <begin position="168"/>
        <end position="196"/>
    </location>
</feature>
<dbReference type="SUPFAM" id="SSF56954">
    <property type="entry name" value="Outer membrane efflux proteins (OEP)"/>
    <property type="match status" value="1"/>
</dbReference>
<dbReference type="InterPro" id="IPR003423">
    <property type="entry name" value="OMP_efflux"/>
</dbReference>
<feature type="compositionally biased region" description="Low complexity" evidence="3">
    <location>
        <begin position="168"/>
        <end position="180"/>
    </location>
</feature>
<evidence type="ECO:0000313" key="5">
    <source>
        <dbReference type="Proteomes" id="UP001319874"/>
    </source>
</evidence>
<reference evidence="4 5" key="1">
    <citation type="journal article" date="2022" name="Front. Microbiol.">
        <title>Identification and characterization of a novel class of self-sufficient cytochrome P450 hydroxylase involved in cyclohexanecarboxylate degradation in Paraburkholderia terrae strain KU-64.</title>
        <authorList>
            <person name="Yamamoto T."/>
            <person name="Hasegawa Y."/>
            <person name="Iwaki H."/>
        </authorList>
    </citation>
    <scope>NUCLEOTIDE SEQUENCE [LARGE SCALE GENOMIC DNA]</scope>
    <source>
        <strain evidence="4 5">KU-64</strain>
    </source>
</reference>
<protein>
    <submittedName>
        <fullName evidence="4">Outer membrane efflux lipoprotein</fullName>
    </submittedName>
</protein>
<feature type="region of interest" description="Disordered" evidence="3">
    <location>
        <begin position="546"/>
        <end position="568"/>
    </location>
</feature>
<feature type="compositionally biased region" description="Low complexity" evidence="3">
    <location>
        <begin position="547"/>
        <end position="568"/>
    </location>
</feature>
<dbReference type="EMBL" id="AP024955">
    <property type="protein sequence ID" value="BCZ79461.1"/>
    <property type="molecule type" value="Genomic_DNA"/>
</dbReference>
<dbReference type="Gene3D" id="1.20.1600.10">
    <property type="entry name" value="Outer membrane efflux proteins (OEP)"/>
    <property type="match status" value="1"/>
</dbReference>
<keyword evidence="2" id="KW-0812">Transmembrane</keyword>